<accession>A0A8J3YVJ1</accession>
<gene>
    <name evidence="3" type="ORF">Val02_92370</name>
</gene>
<feature type="domain" description="CAAX prenyl protease 2/Lysostaphin resistance protein A-like" evidence="2">
    <location>
        <begin position="118"/>
        <end position="209"/>
    </location>
</feature>
<feature type="transmembrane region" description="Helical" evidence="1">
    <location>
        <begin position="173"/>
        <end position="192"/>
    </location>
</feature>
<keyword evidence="1" id="KW-0472">Membrane</keyword>
<proteinExistence type="predicted"/>
<feature type="transmembrane region" description="Helical" evidence="1">
    <location>
        <begin position="83"/>
        <end position="104"/>
    </location>
</feature>
<feature type="transmembrane region" description="Helical" evidence="1">
    <location>
        <begin position="43"/>
        <end position="62"/>
    </location>
</feature>
<keyword evidence="1" id="KW-0812">Transmembrane</keyword>
<evidence type="ECO:0000313" key="4">
    <source>
        <dbReference type="Proteomes" id="UP000619260"/>
    </source>
</evidence>
<keyword evidence="1" id="KW-1133">Transmembrane helix</keyword>
<sequence length="290" mass="30080">MTISGGAIHSVPVMRFLKQLGAVALVSVIGSNLVAQVSDNPILTLALGAATAVLAILAYRWVVRRTEQRTPDELAPEGAVRPLWRGTLLGVALFGAVIVAIGALGHYRVDGPGTVLGALGVLGFMAAAATTEELIFRGILFRHLEKRAGTWIALGSTGLLFGLMHLANPNASLWAAIAIAVEAGGMLGAAYVATRSLWLPIGLHLGWNFAEAGIFGTEVSGKTSEGLLDGVLSGPALLSGGAFGPEASVFSLLAGLLATAVFMWIARRRGFVVPRRRGTTPAELTATLAR</sequence>
<dbReference type="Pfam" id="PF02517">
    <property type="entry name" value="Rce1-like"/>
    <property type="match status" value="1"/>
</dbReference>
<reference evidence="3" key="1">
    <citation type="submission" date="2021-01" db="EMBL/GenBank/DDBJ databases">
        <title>Whole genome shotgun sequence of Virgisporangium aliadipatigenens NBRC 105644.</title>
        <authorList>
            <person name="Komaki H."/>
            <person name="Tamura T."/>
        </authorList>
    </citation>
    <scope>NUCLEOTIDE SEQUENCE</scope>
    <source>
        <strain evidence="3">NBRC 105644</strain>
    </source>
</reference>
<dbReference type="PANTHER" id="PTHR39430:SF1">
    <property type="entry name" value="PROTEASE"/>
    <property type="match status" value="1"/>
</dbReference>
<feature type="transmembrane region" description="Helical" evidence="1">
    <location>
        <begin position="116"/>
        <end position="136"/>
    </location>
</feature>
<feature type="transmembrane region" description="Helical" evidence="1">
    <location>
        <begin position="148"/>
        <end position="167"/>
    </location>
</feature>
<dbReference type="EMBL" id="BOPF01000076">
    <property type="protein sequence ID" value="GIJ52351.1"/>
    <property type="molecule type" value="Genomic_DNA"/>
</dbReference>
<dbReference type="Proteomes" id="UP000619260">
    <property type="component" value="Unassembled WGS sequence"/>
</dbReference>
<dbReference type="AlphaFoldDB" id="A0A8J3YVJ1"/>
<dbReference type="GO" id="GO:0080120">
    <property type="term" value="P:CAAX-box protein maturation"/>
    <property type="evidence" value="ECO:0007669"/>
    <property type="project" value="UniProtKB-ARBA"/>
</dbReference>
<keyword evidence="3" id="KW-0378">Hydrolase</keyword>
<protein>
    <submittedName>
        <fullName evidence="3">CAAX amino protease</fullName>
    </submittedName>
</protein>
<feature type="transmembrane region" description="Helical" evidence="1">
    <location>
        <begin position="247"/>
        <end position="266"/>
    </location>
</feature>
<feature type="transmembrane region" description="Helical" evidence="1">
    <location>
        <begin position="197"/>
        <end position="216"/>
    </location>
</feature>
<organism evidence="3 4">
    <name type="scientific">Virgisporangium aliadipatigenens</name>
    <dbReference type="NCBI Taxonomy" id="741659"/>
    <lineage>
        <taxon>Bacteria</taxon>
        <taxon>Bacillati</taxon>
        <taxon>Actinomycetota</taxon>
        <taxon>Actinomycetes</taxon>
        <taxon>Micromonosporales</taxon>
        <taxon>Micromonosporaceae</taxon>
        <taxon>Virgisporangium</taxon>
    </lineage>
</organism>
<keyword evidence="4" id="KW-1185">Reference proteome</keyword>
<dbReference type="GO" id="GO:0004175">
    <property type="term" value="F:endopeptidase activity"/>
    <property type="evidence" value="ECO:0007669"/>
    <property type="project" value="UniProtKB-ARBA"/>
</dbReference>
<comment type="caution">
    <text evidence="3">The sequence shown here is derived from an EMBL/GenBank/DDBJ whole genome shotgun (WGS) entry which is preliminary data.</text>
</comment>
<name>A0A8J3YVJ1_9ACTN</name>
<evidence type="ECO:0000313" key="3">
    <source>
        <dbReference type="EMBL" id="GIJ52351.1"/>
    </source>
</evidence>
<dbReference type="GO" id="GO:0006508">
    <property type="term" value="P:proteolysis"/>
    <property type="evidence" value="ECO:0007669"/>
    <property type="project" value="UniProtKB-KW"/>
</dbReference>
<evidence type="ECO:0000256" key="1">
    <source>
        <dbReference type="SAM" id="Phobius"/>
    </source>
</evidence>
<evidence type="ECO:0000259" key="2">
    <source>
        <dbReference type="Pfam" id="PF02517"/>
    </source>
</evidence>
<feature type="transmembrane region" description="Helical" evidence="1">
    <location>
        <begin position="20"/>
        <end position="37"/>
    </location>
</feature>
<dbReference type="InterPro" id="IPR003675">
    <property type="entry name" value="Rce1/LyrA-like_dom"/>
</dbReference>
<dbReference type="PANTHER" id="PTHR39430">
    <property type="entry name" value="MEMBRANE-ASSOCIATED PROTEASE-RELATED"/>
    <property type="match status" value="1"/>
</dbReference>
<keyword evidence="3" id="KW-0645">Protease</keyword>